<keyword evidence="2" id="KW-1185">Reference proteome</keyword>
<organism evidence="1 2">
    <name type="scientific">Paramecium sonneborni</name>
    <dbReference type="NCBI Taxonomy" id="65129"/>
    <lineage>
        <taxon>Eukaryota</taxon>
        <taxon>Sar</taxon>
        <taxon>Alveolata</taxon>
        <taxon>Ciliophora</taxon>
        <taxon>Intramacronucleata</taxon>
        <taxon>Oligohymenophorea</taxon>
        <taxon>Peniculida</taxon>
        <taxon>Parameciidae</taxon>
        <taxon>Paramecium</taxon>
    </lineage>
</organism>
<comment type="caution">
    <text evidence="1">The sequence shown here is derived from an EMBL/GenBank/DDBJ whole genome shotgun (WGS) entry which is preliminary data.</text>
</comment>
<dbReference type="EMBL" id="CAJJDN010000205">
    <property type="protein sequence ID" value="CAD8129041.1"/>
    <property type="molecule type" value="Genomic_DNA"/>
</dbReference>
<proteinExistence type="predicted"/>
<dbReference type="Proteomes" id="UP000692954">
    <property type="component" value="Unassembled WGS sequence"/>
</dbReference>
<sequence>MKCYNGMRNFEQYKLIIMENMFGKKEMIDTEIDFLIHDRYLSMIYYARQLVHTLEENLASFLIQQI</sequence>
<name>A0A8S1RKA7_9CILI</name>
<dbReference type="AlphaFoldDB" id="A0A8S1RKA7"/>
<evidence type="ECO:0000313" key="2">
    <source>
        <dbReference type="Proteomes" id="UP000692954"/>
    </source>
</evidence>
<accession>A0A8S1RKA7</accession>
<evidence type="ECO:0000313" key="1">
    <source>
        <dbReference type="EMBL" id="CAD8129041.1"/>
    </source>
</evidence>
<gene>
    <name evidence="1" type="ORF">PSON_ATCC_30995.1.T2050011</name>
</gene>
<protein>
    <submittedName>
        <fullName evidence="1">Uncharacterized protein</fullName>
    </submittedName>
</protein>
<reference evidence="1" key="1">
    <citation type="submission" date="2021-01" db="EMBL/GenBank/DDBJ databases">
        <authorList>
            <consortium name="Genoscope - CEA"/>
            <person name="William W."/>
        </authorList>
    </citation>
    <scope>NUCLEOTIDE SEQUENCE</scope>
</reference>